<protein>
    <submittedName>
        <fullName evidence="5">Helix-turn-helix domain-containing protein</fullName>
    </submittedName>
</protein>
<dbReference type="GO" id="GO:0006355">
    <property type="term" value="P:regulation of DNA-templated transcription"/>
    <property type="evidence" value="ECO:0007669"/>
    <property type="project" value="InterPro"/>
</dbReference>
<dbReference type="Gene3D" id="2.60.120.10">
    <property type="entry name" value="Jelly Rolls"/>
    <property type="match status" value="1"/>
</dbReference>
<feature type="domain" description="HTH crp-type" evidence="4">
    <location>
        <begin position="174"/>
        <end position="229"/>
    </location>
</feature>
<keyword evidence="1" id="KW-0805">Transcription regulation</keyword>
<keyword evidence="3" id="KW-0804">Transcription</keyword>
<dbReference type="InterPro" id="IPR018490">
    <property type="entry name" value="cNMP-bd_dom_sf"/>
</dbReference>
<dbReference type="Pfam" id="PF13545">
    <property type="entry name" value="HTH_Crp_2"/>
    <property type="match status" value="1"/>
</dbReference>
<evidence type="ECO:0000313" key="5">
    <source>
        <dbReference type="EMBL" id="HIW00214.1"/>
    </source>
</evidence>
<dbReference type="AlphaFoldDB" id="A0A9D1TPB9"/>
<comment type="caution">
    <text evidence="5">The sequence shown here is derived from an EMBL/GenBank/DDBJ whole genome shotgun (WGS) entry which is preliminary data.</text>
</comment>
<gene>
    <name evidence="5" type="ORF">H9894_03375</name>
</gene>
<accession>A0A9D1TPB9</accession>
<evidence type="ECO:0000256" key="1">
    <source>
        <dbReference type="ARBA" id="ARBA00023015"/>
    </source>
</evidence>
<dbReference type="Proteomes" id="UP000886752">
    <property type="component" value="Unassembled WGS sequence"/>
</dbReference>
<dbReference type="EMBL" id="DXHV01000036">
    <property type="protein sequence ID" value="HIW00214.1"/>
    <property type="molecule type" value="Genomic_DNA"/>
</dbReference>
<dbReference type="InterPro" id="IPR036390">
    <property type="entry name" value="WH_DNA-bd_sf"/>
</dbReference>
<dbReference type="InterPro" id="IPR014710">
    <property type="entry name" value="RmlC-like_jellyroll"/>
</dbReference>
<dbReference type="SUPFAM" id="SSF46785">
    <property type="entry name" value="Winged helix' DNA-binding domain"/>
    <property type="match status" value="1"/>
</dbReference>
<dbReference type="SUPFAM" id="SSF51206">
    <property type="entry name" value="cAMP-binding domain-like"/>
    <property type="match status" value="1"/>
</dbReference>
<evidence type="ECO:0000256" key="3">
    <source>
        <dbReference type="ARBA" id="ARBA00023163"/>
    </source>
</evidence>
<dbReference type="GO" id="GO:0003677">
    <property type="term" value="F:DNA binding"/>
    <property type="evidence" value="ECO:0007669"/>
    <property type="project" value="UniProtKB-KW"/>
</dbReference>
<evidence type="ECO:0000313" key="6">
    <source>
        <dbReference type="Proteomes" id="UP000886752"/>
    </source>
</evidence>
<name>A0A9D1TPB9_9BACT</name>
<reference evidence="5" key="2">
    <citation type="submission" date="2021-04" db="EMBL/GenBank/DDBJ databases">
        <authorList>
            <person name="Gilroy R."/>
        </authorList>
    </citation>
    <scope>NUCLEOTIDE SEQUENCE</scope>
    <source>
        <strain evidence="5">ChiHecec2B26-446</strain>
    </source>
</reference>
<sequence>MLSYTEIHDVNTCWRTLAAGETRVYKKGSMVPTGTDLNYLLKGCVRLTAMTRDGTEKILWYLRDNTIFNETPVFTEVSSSTAPLPPSIAGLSARARETSLTPVFAHYCTHDSLVGRIPFETAVAAGRANPDLFLNLCRSLGLKVSLLACKMTNEQIASTRECVFGYLATRLRNADEAGVIRLDSNFQDLASYLAVHRVSLYRTLDAAREQGLLDYCRRRKIVRILDPEAFLKEVERD</sequence>
<evidence type="ECO:0000256" key="2">
    <source>
        <dbReference type="ARBA" id="ARBA00023125"/>
    </source>
</evidence>
<dbReference type="InterPro" id="IPR012318">
    <property type="entry name" value="HTH_CRP"/>
</dbReference>
<reference evidence="5" key="1">
    <citation type="journal article" date="2021" name="PeerJ">
        <title>Extensive microbial diversity within the chicken gut microbiome revealed by metagenomics and culture.</title>
        <authorList>
            <person name="Gilroy R."/>
            <person name="Ravi A."/>
            <person name="Getino M."/>
            <person name="Pursley I."/>
            <person name="Horton D.L."/>
            <person name="Alikhan N.F."/>
            <person name="Baker D."/>
            <person name="Gharbi K."/>
            <person name="Hall N."/>
            <person name="Watson M."/>
            <person name="Adriaenssens E.M."/>
            <person name="Foster-Nyarko E."/>
            <person name="Jarju S."/>
            <person name="Secka A."/>
            <person name="Antonio M."/>
            <person name="Oren A."/>
            <person name="Chaudhuri R.R."/>
            <person name="La Ragione R."/>
            <person name="Hildebrand F."/>
            <person name="Pallen M.J."/>
        </authorList>
    </citation>
    <scope>NUCLEOTIDE SEQUENCE</scope>
    <source>
        <strain evidence="5">ChiHecec2B26-446</strain>
    </source>
</reference>
<organism evidence="5 6">
    <name type="scientific">Candidatus Desulfovibrio intestinipullorum</name>
    <dbReference type="NCBI Taxonomy" id="2838536"/>
    <lineage>
        <taxon>Bacteria</taxon>
        <taxon>Pseudomonadati</taxon>
        <taxon>Thermodesulfobacteriota</taxon>
        <taxon>Desulfovibrionia</taxon>
        <taxon>Desulfovibrionales</taxon>
        <taxon>Desulfovibrionaceae</taxon>
        <taxon>Desulfovibrio</taxon>
    </lineage>
</organism>
<keyword evidence="2" id="KW-0238">DNA-binding</keyword>
<evidence type="ECO:0000259" key="4">
    <source>
        <dbReference type="Pfam" id="PF13545"/>
    </source>
</evidence>
<proteinExistence type="predicted"/>